<feature type="transmembrane region" description="Helical" evidence="1">
    <location>
        <begin position="164"/>
        <end position="188"/>
    </location>
</feature>
<comment type="caution">
    <text evidence="2">The sequence shown here is derived from an EMBL/GenBank/DDBJ whole genome shotgun (WGS) entry which is preliminary data.</text>
</comment>
<dbReference type="AlphaFoldDB" id="A0A2M9R3I4"/>
<feature type="transmembrane region" description="Helical" evidence="1">
    <location>
        <begin position="130"/>
        <end position="152"/>
    </location>
</feature>
<proteinExistence type="predicted"/>
<evidence type="ECO:0000256" key="1">
    <source>
        <dbReference type="SAM" id="Phobius"/>
    </source>
</evidence>
<keyword evidence="1" id="KW-0812">Transmembrane</keyword>
<keyword evidence="1" id="KW-1133">Transmembrane helix</keyword>
<dbReference type="EMBL" id="NIPO01000001">
    <property type="protein sequence ID" value="PJR03418.1"/>
    <property type="molecule type" value="Genomic_DNA"/>
</dbReference>
<accession>A0A2M9R3I4</accession>
<reference evidence="2 3" key="1">
    <citation type="submission" date="2017-06" db="EMBL/GenBank/DDBJ databases">
        <title>Description of Avrilella dinanensis gen. nov. sp. nov.</title>
        <authorList>
            <person name="Leyer C."/>
            <person name="Sassi M."/>
            <person name="Minet J."/>
            <person name="Kayal S."/>
            <person name="Cattoir V."/>
        </authorList>
    </citation>
    <scope>NUCLEOTIDE SEQUENCE [LARGE SCALE GENOMIC DNA]</scope>
    <source>
        <strain evidence="2 3">UR159</strain>
    </source>
</reference>
<evidence type="ECO:0000313" key="2">
    <source>
        <dbReference type="EMBL" id="PJR03418.1"/>
    </source>
</evidence>
<keyword evidence="1" id="KW-0472">Membrane</keyword>
<evidence type="ECO:0008006" key="4">
    <source>
        <dbReference type="Google" id="ProtNLM"/>
    </source>
</evidence>
<protein>
    <recommendedName>
        <fullName evidence="4">Beta-carotene 15,15'-monooxygenase</fullName>
    </recommendedName>
</protein>
<sequence length="215" mass="25583">MEELDLLRKYWNKTEYPKIKTDELREMIQKRSSSTLKWILIISILEFIFWLGLNILSSYSDFSEKLAQDFGEKNHALIYTVEYVSYFVFYPVIIYFMVRFFRLYRAVSVTDNTKNLTESILTTNKLVKRYIAFNIIFVLINMIVGGIIGISIQNQAGFTPVNWLVNTIMIFFLLIFIGVITGIIWVFYRLLYGWLLKRLNKNYQELIKIEKVTEE</sequence>
<dbReference type="OrthoDB" id="709028at2"/>
<dbReference type="Proteomes" id="UP000231960">
    <property type="component" value="Unassembled WGS sequence"/>
</dbReference>
<evidence type="ECO:0000313" key="3">
    <source>
        <dbReference type="Proteomes" id="UP000231960"/>
    </source>
</evidence>
<feature type="transmembrane region" description="Helical" evidence="1">
    <location>
        <begin position="76"/>
        <end position="98"/>
    </location>
</feature>
<feature type="transmembrane region" description="Helical" evidence="1">
    <location>
        <begin position="35"/>
        <end position="56"/>
    </location>
</feature>
<dbReference type="RefSeq" id="WP_100676986.1">
    <property type="nucleotide sequence ID" value="NZ_NIPO01000001.1"/>
</dbReference>
<name>A0A2M9R3I4_9FLAO</name>
<gene>
    <name evidence="2" type="ORF">CDL10_02020</name>
</gene>
<organism evidence="2 3">
    <name type="scientific">Avrilella dinanensis</name>
    <dbReference type="NCBI Taxonomy" id="2008672"/>
    <lineage>
        <taxon>Bacteria</taxon>
        <taxon>Pseudomonadati</taxon>
        <taxon>Bacteroidota</taxon>
        <taxon>Flavobacteriia</taxon>
        <taxon>Flavobacteriales</taxon>
        <taxon>Flavobacteriaceae</taxon>
        <taxon>Avrilella</taxon>
    </lineage>
</organism>
<keyword evidence="3" id="KW-1185">Reference proteome</keyword>